<dbReference type="SUPFAM" id="SSF56784">
    <property type="entry name" value="HAD-like"/>
    <property type="match status" value="1"/>
</dbReference>
<dbReference type="PANTHER" id="PTHR43434">
    <property type="entry name" value="PHOSPHOGLYCOLATE PHOSPHATASE"/>
    <property type="match status" value="1"/>
</dbReference>
<dbReference type="Proteomes" id="UP000229340">
    <property type="component" value="Chromosome"/>
</dbReference>
<proteinExistence type="predicted"/>
<keyword evidence="1" id="KW-0378">Hydrolase</keyword>
<dbReference type="GO" id="GO:0008967">
    <property type="term" value="F:phosphoglycolate phosphatase activity"/>
    <property type="evidence" value="ECO:0007669"/>
    <property type="project" value="TreeGrafter"/>
</dbReference>
<dbReference type="InterPro" id="IPR023198">
    <property type="entry name" value="PGP-like_dom2"/>
</dbReference>
<dbReference type="AlphaFoldDB" id="A0A2D2LW40"/>
<dbReference type="SFLD" id="SFLDS00003">
    <property type="entry name" value="Haloacid_Dehalogenase"/>
    <property type="match status" value="1"/>
</dbReference>
<accession>A0A2D2LW40</accession>
<dbReference type="InterPro" id="IPR006439">
    <property type="entry name" value="HAD-SF_hydro_IA"/>
</dbReference>
<dbReference type="GO" id="GO:0006281">
    <property type="term" value="P:DNA repair"/>
    <property type="evidence" value="ECO:0007669"/>
    <property type="project" value="TreeGrafter"/>
</dbReference>
<dbReference type="SFLD" id="SFLDG01135">
    <property type="entry name" value="C1.5.6:_HAD__Beta-PGM__Phospha"/>
    <property type="match status" value="1"/>
</dbReference>
<dbReference type="EMBL" id="CP024443">
    <property type="protein sequence ID" value="ATR79248.1"/>
    <property type="molecule type" value="Genomic_DNA"/>
</dbReference>
<evidence type="ECO:0000313" key="2">
    <source>
        <dbReference type="Proteomes" id="UP000229340"/>
    </source>
</evidence>
<dbReference type="NCBIfam" id="TIGR01549">
    <property type="entry name" value="HAD-SF-IA-v1"/>
    <property type="match status" value="1"/>
</dbReference>
<dbReference type="Gene3D" id="1.10.150.240">
    <property type="entry name" value="Putative phosphatase, domain 2"/>
    <property type="match status" value="1"/>
</dbReference>
<protein>
    <submittedName>
        <fullName evidence="1">HAD family hydrolase</fullName>
    </submittedName>
</protein>
<dbReference type="GO" id="GO:0005829">
    <property type="term" value="C:cytosol"/>
    <property type="evidence" value="ECO:0007669"/>
    <property type="project" value="TreeGrafter"/>
</dbReference>
<dbReference type="InterPro" id="IPR006549">
    <property type="entry name" value="HAD-SF_hydro_IIIA"/>
</dbReference>
<dbReference type="STRING" id="34062.AXE82_04400"/>
<dbReference type="PANTHER" id="PTHR43434:SF24">
    <property type="entry name" value="HYDROLASE-RELATED"/>
    <property type="match status" value="1"/>
</dbReference>
<evidence type="ECO:0000313" key="1">
    <source>
        <dbReference type="EMBL" id="ATR79248.1"/>
    </source>
</evidence>
<reference evidence="2" key="1">
    <citation type="submission" date="2017-11" db="EMBL/GenBank/DDBJ databases">
        <title>Complete genome sequence of Moraxella osloensis NP7 isolated from human skin.</title>
        <authorList>
            <person name="Lee K."/>
            <person name="Lim J.Y."/>
            <person name="Hwang I."/>
        </authorList>
    </citation>
    <scope>NUCLEOTIDE SEQUENCE [LARGE SCALE GENOMIC DNA]</scope>
    <source>
        <strain evidence="2">NP7</strain>
    </source>
</reference>
<name>A0A2D2LW40_FAUOS</name>
<dbReference type="InterPro" id="IPR023214">
    <property type="entry name" value="HAD_sf"/>
</dbReference>
<sequence length="215" mass="23901">MINMKNKSLIIFDWDGTLMDSVGLIVDAMRYAAEKHGLTVSDEATKSIIGIALVDAFPILFPNDSDKYDELLATYSEYYVKHCDNDKLFEGIKELIQHLHAQGKTLAIATGKKRKGLQRVLPNSGIEAFFITTKTADETAGKPNPLMLEQILVETGTRIENAVFIGDSIHDIRMAKNINMDCIAVSYGCETAEILAKEHPTKLVTTINELKQQLI</sequence>
<dbReference type="NCBIfam" id="TIGR01662">
    <property type="entry name" value="HAD-SF-IIIA"/>
    <property type="match status" value="1"/>
</dbReference>
<organism evidence="1 2">
    <name type="scientific">Faucicola osloensis</name>
    <name type="common">Moraxella osloensis</name>
    <dbReference type="NCBI Taxonomy" id="34062"/>
    <lineage>
        <taxon>Bacteria</taxon>
        <taxon>Pseudomonadati</taxon>
        <taxon>Pseudomonadota</taxon>
        <taxon>Gammaproteobacteria</taxon>
        <taxon>Moraxellales</taxon>
        <taxon>Moraxellaceae</taxon>
        <taxon>Faucicola</taxon>
    </lineage>
</organism>
<dbReference type="InterPro" id="IPR041492">
    <property type="entry name" value="HAD_2"/>
</dbReference>
<dbReference type="Pfam" id="PF13419">
    <property type="entry name" value="HAD_2"/>
    <property type="match status" value="1"/>
</dbReference>
<dbReference type="Gene3D" id="3.40.50.1000">
    <property type="entry name" value="HAD superfamily/HAD-like"/>
    <property type="match status" value="1"/>
</dbReference>
<dbReference type="SFLD" id="SFLDG01129">
    <property type="entry name" value="C1.5:_HAD__Beta-PGM__Phosphata"/>
    <property type="match status" value="1"/>
</dbReference>
<dbReference type="InterPro" id="IPR036412">
    <property type="entry name" value="HAD-like_sf"/>
</dbReference>
<dbReference type="InterPro" id="IPR050155">
    <property type="entry name" value="HAD-like_hydrolase_sf"/>
</dbReference>
<gene>
    <name evidence="1" type="ORF">NP7_08300</name>
</gene>